<feature type="transmembrane region" description="Helical" evidence="5">
    <location>
        <begin position="12"/>
        <end position="34"/>
    </location>
</feature>
<organism evidence="8 9">
    <name type="scientific">Candidatus Mailhella merdigallinarum</name>
    <dbReference type="NCBI Taxonomy" id="2838658"/>
    <lineage>
        <taxon>Bacteria</taxon>
        <taxon>Pseudomonadati</taxon>
        <taxon>Thermodesulfobacteriota</taxon>
        <taxon>Desulfovibrionia</taxon>
        <taxon>Desulfovibrionales</taxon>
        <taxon>Desulfovibrionaceae</taxon>
        <taxon>Mailhella</taxon>
    </lineage>
</organism>
<evidence type="ECO:0000259" key="6">
    <source>
        <dbReference type="PROSITE" id="PS50111"/>
    </source>
</evidence>
<evidence type="ECO:0000313" key="9">
    <source>
        <dbReference type="Proteomes" id="UP000824225"/>
    </source>
</evidence>
<dbReference type="PROSITE" id="PS50111">
    <property type="entry name" value="CHEMOTAXIS_TRANSDUC_2"/>
    <property type="match status" value="1"/>
</dbReference>
<dbReference type="SMART" id="SM00283">
    <property type="entry name" value="MA"/>
    <property type="match status" value="1"/>
</dbReference>
<name>A0A9D2KLR8_9BACT</name>
<dbReference type="PANTHER" id="PTHR32089:SF112">
    <property type="entry name" value="LYSOZYME-LIKE PROTEIN-RELATED"/>
    <property type="match status" value="1"/>
</dbReference>
<feature type="domain" description="Methyl-accepting transducer" evidence="6">
    <location>
        <begin position="312"/>
        <end position="548"/>
    </location>
</feature>
<protein>
    <submittedName>
        <fullName evidence="8">HAMP domain-containing protein</fullName>
    </submittedName>
</protein>
<dbReference type="Pfam" id="PF00672">
    <property type="entry name" value="HAMP"/>
    <property type="match status" value="1"/>
</dbReference>
<dbReference type="InterPro" id="IPR025991">
    <property type="entry name" value="Chemoreceptor_zinc-bind_dom"/>
</dbReference>
<dbReference type="Gene3D" id="1.10.287.950">
    <property type="entry name" value="Methyl-accepting chemotaxis protein"/>
    <property type="match status" value="1"/>
</dbReference>
<dbReference type="PANTHER" id="PTHR32089">
    <property type="entry name" value="METHYL-ACCEPTING CHEMOTAXIS PROTEIN MCPB"/>
    <property type="match status" value="1"/>
</dbReference>
<keyword evidence="1 3" id="KW-0807">Transducer</keyword>
<feature type="coiled-coil region" evidence="4">
    <location>
        <begin position="257"/>
        <end position="291"/>
    </location>
</feature>
<keyword evidence="5" id="KW-0472">Membrane</keyword>
<evidence type="ECO:0000313" key="8">
    <source>
        <dbReference type="EMBL" id="HJA07773.1"/>
    </source>
</evidence>
<dbReference type="PROSITE" id="PS50885">
    <property type="entry name" value="HAMP"/>
    <property type="match status" value="1"/>
</dbReference>
<dbReference type="Pfam" id="PF00015">
    <property type="entry name" value="MCPsignal"/>
    <property type="match status" value="1"/>
</dbReference>
<evidence type="ECO:0000259" key="7">
    <source>
        <dbReference type="PROSITE" id="PS50885"/>
    </source>
</evidence>
<keyword evidence="5" id="KW-0812">Transmembrane</keyword>
<proteinExistence type="inferred from homology"/>
<dbReference type="GO" id="GO:0007165">
    <property type="term" value="P:signal transduction"/>
    <property type="evidence" value="ECO:0007669"/>
    <property type="project" value="UniProtKB-KW"/>
</dbReference>
<keyword evidence="4" id="KW-0175">Coiled coil</keyword>
<dbReference type="InterPro" id="IPR004089">
    <property type="entry name" value="MCPsignal_dom"/>
</dbReference>
<dbReference type="AlphaFoldDB" id="A0A9D2KLR8"/>
<dbReference type="Pfam" id="PF13682">
    <property type="entry name" value="CZB"/>
    <property type="match status" value="1"/>
</dbReference>
<dbReference type="GO" id="GO:0016020">
    <property type="term" value="C:membrane"/>
    <property type="evidence" value="ECO:0007669"/>
    <property type="project" value="InterPro"/>
</dbReference>
<keyword evidence="5" id="KW-1133">Transmembrane helix</keyword>
<reference evidence="8" key="2">
    <citation type="submission" date="2021-04" db="EMBL/GenBank/DDBJ databases">
        <authorList>
            <person name="Gilroy R."/>
        </authorList>
    </citation>
    <scope>NUCLEOTIDE SEQUENCE</scope>
    <source>
        <strain evidence="8">CHK186-16707</strain>
    </source>
</reference>
<reference evidence="8" key="1">
    <citation type="journal article" date="2021" name="PeerJ">
        <title>Extensive microbial diversity within the chicken gut microbiome revealed by metagenomics and culture.</title>
        <authorList>
            <person name="Gilroy R."/>
            <person name="Ravi A."/>
            <person name="Getino M."/>
            <person name="Pursley I."/>
            <person name="Horton D.L."/>
            <person name="Alikhan N.F."/>
            <person name="Baker D."/>
            <person name="Gharbi K."/>
            <person name="Hall N."/>
            <person name="Watson M."/>
            <person name="Adriaenssens E.M."/>
            <person name="Foster-Nyarko E."/>
            <person name="Jarju S."/>
            <person name="Secka A."/>
            <person name="Antonio M."/>
            <person name="Oren A."/>
            <person name="Chaudhuri R.R."/>
            <person name="La Ragione R."/>
            <person name="Hildebrand F."/>
            <person name="Pallen M.J."/>
        </authorList>
    </citation>
    <scope>NUCLEOTIDE SEQUENCE</scope>
    <source>
        <strain evidence="8">CHK186-16707</strain>
    </source>
</reference>
<dbReference type="Gene3D" id="6.10.340.10">
    <property type="match status" value="1"/>
</dbReference>
<gene>
    <name evidence="8" type="ORF">H9962_01070</name>
</gene>
<evidence type="ECO:0000256" key="3">
    <source>
        <dbReference type="PROSITE-ProRule" id="PRU00284"/>
    </source>
</evidence>
<evidence type="ECO:0000256" key="1">
    <source>
        <dbReference type="ARBA" id="ARBA00023224"/>
    </source>
</evidence>
<dbReference type="EMBL" id="DXAN01000003">
    <property type="protein sequence ID" value="HJA07773.1"/>
    <property type="molecule type" value="Genomic_DNA"/>
</dbReference>
<dbReference type="CDD" id="cd06225">
    <property type="entry name" value="HAMP"/>
    <property type="match status" value="1"/>
</dbReference>
<evidence type="ECO:0000256" key="4">
    <source>
        <dbReference type="SAM" id="Coils"/>
    </source>
</evidence>
<comment type="caution">
    <text evidence="8">The sequence shown here is derived from an EMBL/GenBank/DDBJ whole genome shotgun (WGS) entry which is preliminary data.</text>
</comment>
<dbReference type="Proteomes" id="UP000824225">
    <property type="component" value="Unassembled WGS sequence"/>
</dbReference>
<evidence type="ECO:0000256" key="2">
    <source>
        <dbReference type="ARBA" id="ARBA00029447"/>
    </source>
</evidence>
<dbReference type="Gene3D" id="1.20.120.30">
    <property type="entry name" value="Aspartate receptor, ligand-binding domain"/>
    <property type="match status" value="1"/>
</dbReference>
<comment type="similarity">
    <text evidence="2">Belongs to the methyl-accepting chemotaxis (MCP) protein family.</text>
</comment>
<dbReference type="InterPro" id="IPR003660">
    <property type="entry name" value="HAMP_dom"/>
</dbReference>
<sequence length="586" mass="62659">MHWNNFSLRKKLVFSFGGGLLLMVVFALVALGLIRSITDEADLALAKHEFALTLTLREVDHLRWAEVVGDFVANHDPSRVALNVQTDGTKCVFGVWFYGDGRAELEKLVPAARTYFDALEAPHLAMHKSALHVEELVKQGDESAALAAYEQETRIMSEQVAELLSQIRNVVAAEANQDAASYRSLADAAPQCMAFLLLVAVVGSLGAGYVIYRSLARPVHGLAAKAKAVAEGNLDIELNLERRDEVGQLAQALNSMVASLKAKLLESETKSAEAKANAAAAQSALAESEAKERRISVMLDTMADISTRADDIARRLAELSGSLADRVEDVARGSEEQYDHVASNAAAVSELASTAESIAGNARDTAGGAERTKEQAAGGVDVVRRCGEAITRVAELAGQHFQDIQELGRMADSITGIMSVISDIADQTNLLALNAAIEAARAGEAGKGFAVVADEVRKLADKTMKATEDVGRKISSIQESIHTSVMFMEQAKDATMSANDLALESGATLRQILDLAEANTDNVHGIATAAQQQTATVEDMARSMQAVRDIASHTNEGMREAAGLVRSVAEMAEDLQGLIEQLRHQD</sequence>
<evidence type="ECO:0000256" key="5">
    <source>
        <dbReference type="SAM" id="Phobius"/>
    </source>
</evidence>
<dbReference type="SUPFAM" id="SSF58104">
    <property type="entry name" value="Methyl-accepting chemotaxis protein (MCP) signaling domain"/>
    <property type="match status" value="1"/>
</dbReference>
<accession>A0A9D2KLR8</accession>
<feature type="domain" description="HAMP" evidence="7">
    <location>
        <begin position="213"/>
        <end position="265"/>
    </location>
</feature>
<dbReference type="SMART" id="SM00304">
    <property type="entry name" value="HAMP"/>
    <property type="match status" value="2"/>
</dbReference>